<dbReference type="Proteomes" id="UP000295818">
    <property type="component" value="Unassembled WGS sequence"/>
</dbReference>
<keyword evidence="2" id="KW-1185">Reference proteome</keyword>
<dbReference type="EMBL" id="SLWM01000006">
    <property type="protein sequence ID" value="TCO22985.1"/>
    <property type="molecule type" value="Genomic_DNA"/>
</dbReference>
<evidence type="ECO:0000313" key="1">
    <source>
        <dbReference type="EMBL" id="TCO22985.1"/>
    </source>
</evidence>
<reference evidence="1 2" key="1">
    <citation type="journal article" date="2015" name="Stand. Genomic Sci.">
        <title>Genomic Encyclopedia of Bacterial and Archaeal Type Strains, Phase III: the genomes of soil and plant-associated and newly described type strains.</title>
        <authorList>
            <person name="Whitman W.B."/>
            <person name="Woyke T."/>
            <person name="Klenk H.P."/>
            <person name="Zhou Y."/>
            <person name="Lilburn T.G."/>
            <person name="Beck B.J."/>
            <person name="De Vos P."/>
            <person name="Vandamme P."/>
            <person name="Eisen J.A."/>
            <person name="Garrity G."/>
            <person name="Hugenholtz P."/>
            <person name="Kyrpides N.C."/>
        </authorList>
    </citation>
    <scope>NUCLEOTIDE SEQUENCE [LARGE SCALE GENOMIC DNA]</scope>
    <source>
        <strain evidence="1 2">VKM Ac-2538</strain>
    </source>
</reference>
<accession>A0ABY2BK40</accession>
<name>A0ABY2BK40_9ACTN</name>
<organism evidence="1 2">
    <name type="scientific">Kribbella orskensis</name>
    <dbReference type="NCBI Taxonomy" id="2512216"/>
    <lineage>
        <taxon>Bacteria</taxon>
        <taxon>Bacillati</taxon>
        <taxon>Actinomycetota</taxon>
        <taxon>Actinomycetes</taxon>
        <taxon>Propionibacteriales</taxon>
        <taxon>Kribbellaceae</taxon>
        <taxon>Kribbella</taxon>
    </lineage>
</organism>
<evidence type="ECO:0000313" key="2">
    <source>
        <dbReference type="Proteomes" id="UP000295818"/>
    </source>
</evidence>
<dbReference type="InterPro" id="IPR006311">
    <property type="entry name" value="TAT_signal"/>
</dbReference>
<gene>
    <name evidence="1" type="ORF">EV644_106293</name>
</gene>
<protein>
    <recommendedName>
        <fullName evidence="3">Twin-arginine translocation signal domain-containing protein</fullName>
    </recommendedName>
</protein>
<sequence length="30" mass="3030">MDQLSRRTFLTVSGTAFAGAAVFGISGGVL</sequence>
<evidence type="ECO:0008006" key="3">
    <source>
        <dbReference type="Google" id="ProtNLM"/>
    </source>
</evidence>
<proteinExistence type="predicted"/>
<comment type="caution">
    <text evidence="1">The sequence shown here is derived from an EMBL/GenBank/DDBJ whole genome shotgun (WGS) entry which is preliminary data.</text>
</comment>
<dbReference type="PROSITE" id="PS51318">
    <property type="entry name" value="TAT"/>
    <property type="match status" value="1"/>
</dbReference>